<feature type="transmembrane region" description="Helical" evidence="5">
    <location>
        <begin position="92"/>
        <end position="116"/>
    </location>
</feature>
<evidence type="ECO:0000256" key="2">
    <source>
        <dbReference type="ARBA" id="ARBA00022692"/>
    </source>
</evidence>
<organism evidence="6 7">
    <name type="scientific">Letharia lupina</name>
    <dbReference type="NCBI Taxonomy" id="560253"/>
    <lineage>
        <taxon>Eukaryota</taxon>
        <taxon>Fungi</taxon>
        <taxon>Dikarya</taxon>
        <taxon>Ascomycota</taxon>
        <taxon>Pezizomycotina</taxon>
        <taxon>Lecanoromycetes</taxon>
        <taxon>OSLEUM clade</taxon>
        <taxon>Lecanoromycetidae</taxon>
        <taxon>Lecanorales</taxon>
        <taxon>Lecanorineae</taxon>
        <taxon>Parmeliaceae</taxon>
        <taxon>Letharia</taxon>
    </lineage>
</organism>
<name>A0A8H6CMC3_9LECA</name>
<dbReference type="InterPro" id="IPR005828">
    <property type="entry name" value="MFS_sugar_transport-like"/>
</dbReference>
<reference evidence="6 7" key="1">
    <citation type="journal article" date="2020" name="Genomics">
        <title>Complete, high-quality genomes from long-read metagenomic sequencing of two wolf lichen thalli reveals enigmatic genome architecture.</title>
        <authorList>
            <person name="McKenzie S.K."/>
            <person name="Walston R.F."/>
            <person name="Allen J.L."/>
        </authorList>
    </citation>
    <scope>NUCLEOTIDE SEQUENCE [LARGE SCALE GENOMIC DNA]</scope>
    <source>
        <strain evidence="6">WasteWater1</strain>
    </source>
</reference>
<evidence type="ECO:0000313" key="6">
    <source>
        <dbReference type="EMBL" id="KAF6226154.1"/>
    </source>
</evidence>
<dbReference type="InterPro" id="IPR036259">
    <property type="entry name" value="MFS_trans_sf"/>
</dbReference>
<dbReference type="GO" id="GO:0005886">
    <property type="term" value="C:plasma membrane"/>
    <property type="evidence" value="ECO:0007669"/>
    <property type="project" value="TreeGrafter"/>
</dbReference>
<keyword evidence="4 5" id="KW-0472">Membrane</keyword>
<dbReference type="AlphaFoldDB" id="A0A8H6CMC3"/>
<sequence>MFWMMIVGRGVAGFGAGGEYPGISLAWSCYDFVTYPFGIFSSSIISRFNTDNTLTENIGYGPVVNCFYLPGRIVGGLLRDCIGRKQTMTLGFFCWGILGGALGPIQTVFPLFVVLYGTFNSFGEMAPGVATFLTASESSPTPLRGHFMGFAAAVGKADAAIGTQVFTPIQDSLGSGQKGQQRVFLIGCAFAIVGGMIAWVVIPDVGRDLEGEDVRFRWYLEENGFATSGVGGEYLTEQVKDMTFKLDE</sequence>
<comment type="caution">
    <text evidence="6">The sequence shown here is derived from an EMBL/GenBank/DDBJ whole genome shotgun (WGS) entry which is preliminary data.</text>
</comment>
<dbReference type="Pfam" id="PF00083">
    <property type="entry name" value="Sugar_tr"/>
    <property type="match status" value="1"/>
</dbReference>
<evidence type="ECO:0000256" key="3">
    <source>
        <dbReference type="ARBA" id="ARBA00022989"/>
    </source>
</evidence>
<dbReference type="PANTHER" id="PTHR23508:SF10">
    <property type="entry name" value="CARBOXYLIC ACID TRANSPORTER PROTEIN HOMOLOG"/>
    <property type="match status" value="1"/>
</dbReference>
<keyword evidence="7" id="KW-1185">Reference proteome</keyword>
<evidence type="ECO:0000256" key="5">
    <source>
        <dbReference type="SAM" id="Phobius"/>
    </source>
</evidence>
<dbReference type="Proteomes" id="UP000593566">
    <property type="component" value="Unassembled WGS sequence"/>
</dbReference>
<dbReference type="SUPFAM" id="SSF103473">
    <property type="entry name" value="MFS general substrate transporter"/>
    <property type="match status" value="1"/>
</dbReference>
<dbReference type="GO" id="GO:0046943">
    <property type="term" value="F:carboxylic acid transmembrane transporter activity"/>
    <property type="evidence" value="ECO:0007669"/>
    <property type="project" value="TreeGrafter"/>
</dbReference>
<evidence type="ECO:0000313" key="7">
    <source>
        <dbReference type="Proteomes" id="UP000593566"/>
    </source>
</evidence>
<dbReference type="GeneID" id="59337415"/>
<keyword evidence="3 5" id="KW-1133">Transmembrane helix</keyword>
<comment type="subcellular location">
    <subcellularLocation>
        <location evidence="1">Membrane</location>
        <topology evidence="1">Multi-pass membrane protein</topology>
    </subcellularLocation>
</comment>
<feature type="transmembrane region" description="Helical" evidence="5">
    <location>
        <begin position="183"/>
        <end position="202"/>
    </location>
</feature>
<keyword evidence="2 5" id="KW-0812">Transmembrane</keyword>
<dbReference type="PANTHER" id="PTHR23508">
    <property type="entry name" value="CARBOXYLIC ACID TRANSPORTER PROTEIN HOMOLOG"/>
    <property type="match status" value="1"/>
</dbReference>
<dbReference type="RefSeq" id="XP_037154707.1">
    <property type="nucleotide sequence ID" value="XM_037299881.1"/>
</dbReference>
<protein>
    <recommendedName>
        <fullName evidence="8">Major facilitator superfamily (MFS) profile domain-containing protein</fullName>
    </recommendedName>
</protein>
<evidence type="ECO:0000256" key="1">
    <source>
        <dbReference type="ARBA" id="ARBA00004141"/>
    </source>
</evidence>
<evidence type="ECO:0000256" key="4">
    <source>
        <dbReference type="ARBA" id="ARBA00023136"/>
    </source>
</evidence>
<gene>
    <name evidence="6" type="ORF">HO133_009020</name>
</gene>
<dbReference type="EMBL" id="JACCJB010000006">
    <property type="protein sequence ID" value="KAF6226154.1"/>
    <property type="molecule type" value="Genomic_DNA"/>
</dbReference>
<proteinExistence type="predicted"/>
<evidence type="ECO:0008006" key="8">
    <source>
        <dbReference type="Google" id="ProtNLM"/>
    </source>
</evidence>
<dbReference type="Gene3D" id="1.20.1250.20">
    <property type="entry name" value="MFS general substrate transporter like domains"/>
    <property type="match status" value="1"/>
</dbReference>
<accession>A0A8H6CMC3</accession>